<keyword evidence="3" id="KW-1185">Reference proteome</keyword>
<accession>A0AAN7NQ21</accession>
<reference evidence="2 3" key="1">
    <citation type="journal article" date="2023" name="J. Hered.">
        <title>Chromosome-level genome of the wood stork (Mycteria americana) provides insight into avian chromosome evolution.</title>
        <authorList>
            <person name="Flamio R. Jr."/>
            <person name="Ramstad K.M."/>
        </authorList>
    </citation>
    <scope>NUCLEOTIDE SEQUENCE [LARGE SCALE GENOMIC DNA]</scope>
    <source>
        <strain evidence="2">JAX WOST 10</strain>
    </source>
</reference>
<evidence type="ECO:0000256" key="1">
    <source>
        <dbReference type="SAM" id="MobiDB-lite"/>
    </source>
</evidence>
<dbReference type="Proteomes" id="UP001333110">
    <property type="component" value="Unassembled WGS sequence"/>
</dbReference>
<dbReference type="AlphaFoldDB" id="A0AAN7NQ21"/>
<proteinExistence type="predicted"/>
<evidence type="ECO:0000313" key="2">
    <source>
        <dbReference type="EMBL" id="KAK4829482.1"/>
    </source>
</evidence>
<evidence type="ECO:0000313" key="3">
    <source>
        <dbReference type="Proteomes" id="UP001333110"/>
    </source>
</evidence>
<sequence length="285" mass="30674">MEIDMVWSFLSAGRMIWPVLAPEGKMKFHNILISSAPSSLQTGFIAKHDVIWYGISLWSVWVSCLGYVSFQPVANPQTTGLWGPVRNSGKTVAIARVGKDQGTAWKRVSTTLLPPRQQPEFGPSLASFHLFDLWTHSFQWVTFSLNDVLGNLESQCQPAPRHPLLAKAEPTSDGGSASGITCLRRGKAACFCSQERGVRICESNNPADTKASEEGGGGGAPGAGAEIPLQPMVKPMVRQAVPLQPMEVNGGADLHLQPMEVNGGADLHLQPMEVNGGADLHLQPM</sequence>
<organism evidence="2 3">
    <name type="scientific">Mycteria americana</name>
    <name type="common">Wood stork</name>
    <dbReference type="NCBI Taxonomy" id="33587"/>
    <lineage>
        <taxon>Eukaryota</taxon>
        <taxon>Metazoa</taxon>
        <taxon>Chordata</taxon>
        <taxon>Craniata</taxon>
        <taxon>Vertebrata</taxon>
        <taxon>Euteleostomi</taxon>
        <taxon>Archelosauria</taxon>
        <taxon>Archosauria</taxon>
        <taxon>Dinosauria</taxon>
        <taxon>Saurischia</taxon>
        <taxon>Theropoda</taxon>
        <taxon>Coelurosauria</taxon>
        <taxon>Aves</taxon>
        <taxon>Neognathae</taxon>
        <taxon>Neoaves</taxon>
        <taxon>Aequornithes</taxon>
        <taxon>Ciconiiformes</taxon>
        <taxon>Ciconiidae</taxon>
        <taxon>Mycteria</taxon>
    </lineage>
</organism>
<dbReference type="EMBL" id="JAUNZN010000001">
    <property type="protein sequence ID" value="KAK4829482.1"/>
    <property type="molecule type" value="Genomic_DNA"/>
</dbReference>
<protein>
    <submittedName>
        <fullName evidence="2">Uncharacterized protein</fullName>
    </submittedName>
</protein>
<comment type="caution">
    <text evidence="2">The sequence shown here is derived from an EMBL/GenBank/DDBJ whole genome shotgun (WGS) entry which is preliminary data.</text>
</comment>
<feature type="region of interest" description="Disordered" evidence="1">
    <location>
        <begin position="204"/>
        <end position="224"/>
    </location>
</feature>
<name>A0AAN7NQ21_MYCAM</name>
<gene>
    <name evidence="2" type="ORF">QYF61_004772</name>
</gene>